<reference evidence="2 3" key="1">
    <citation type="journal article" date="2024" name="Commun. Biol.">
        <title>Comparative genomic analysis of thermophilic fungi reveals convergent evolutionary adaptations and gene losses.</title>
        <authorList>
            <person name="Steindorff A.S."/>
            <person name="Aguilar-Pontes M.V."/>
            <person name="Robinson A.J."/>
            <person name="Andreopoulos B."/>
            <person name="LaButti K."/>
            <person name="Kuo A."/>
            <person name="Mondo S."/>
            <person name="Riley R."/>
            <person name="Otillar R."/>
            <person name="Haridas S."/>
            <person name="Lipzen A."/>
            <person name="Grimwood J."/>
            <person name="Schmutz J."/>
            <person name="Clum A."/>
            <person name="Reid I.D."/>
            <person name="Moisan M.C."/>
            <person name="Butler G."/>
            <person name="Nguyen T.T.M."/>
            <person name="Dewar K."/>
            <person name="Conant G."/>
            <person name="Drula E."/>
            <person name="Henrissat B."/>
            <person name="Hansel C."/>
            <person name="Singer S."/>
            <person name="Hutchinson M.I."/>
            <person name="de Vries R.P."/>
            <person name="Natvig D.O."/>
            <person name="Powell A.J."/>
            <person name="Tsang A."/>
            <person name="Grigoriev I.V."/>
        </authorList>
    </citation>
    <scope>NUCLEOTIDE SEQUENCE [LARGE SCALE GENOMIC DNA]</scope>
    <source>
        <strain evidence="2 3">CBS 494.80</strain>
    </source>
</reference>
<proteinExistence type="predicted"/>
<sequence length="418" mass="47154">MAPIVVPMPDPTSQIVTRLPSNKDTVEEIEKSDIVAPQNVTSRIGFAIDIDGVLMKHPNKNQLPASGCAVYTSKTARPKNSIRPSHQSHVHFSRAWKLILRRTPFKFLLPQHKYKPVLAIGHRGTDTRWTAEHLGFQDVYVPKDFYEVYPDLTPKALSKKKYTNPGSRAENIRKGFSSNGVRVEIGAILIFGSGDTMYGPVEKLKAWSPNKLILQLLKSASGDLGDPTSFNGDKSSPDDNYQQSSAPKVFWDTGFNAYHDFRMSFEKAWERETGLDPELCRQYEVGGKPSETVFRYASMMLKRRQRELHGESAKRLEKIIMVGDTPKCDIKGVNYHKVSSDEEKIWKTVLVESGSWDKVDGFLDKWETPDVVVRGVEEAVRWGLETHGQTSEEIEATEDSKDSEEDSEDHTFSGFVIS</sequence>
<dbReference type="InterPro" id="IPR023214">
    <property type="entry name" value="HAD_sf"/>
</dbReference>
<organism evidence="2 3">
    <name type="scientific">Oculimacula yallundae</name>
    <dbReference type="NCBI Taxonomy" id="86028"/>
    <lineage>
        <taxon>Eukaryota</taxon>
        <taxon>Fungi</taxon>
        <taxon>Dikarya</taxon>
        <taxon>Ascomycota</taxon>
        <taxon>Pezizomycotina</taxon>
        <taxon>Leotiomycetes</taxon>
        <taxon>Helotiales</taxon>
        <taxon>Ploettnerulaceae</taxon>
        <taxon>Oculimacula</taxon>
    </lineage>
</organism>
<accession>A0ABR4CYC6</accession>
<comment type="caution">
    <text evidence="2">The sequence shown here is derived from an EMBL/GenBank/DDBJ whole genome shotgun (WGS) entry which is preliminary data.</text>
</comment>
<evidence type="ECO:0000256" key="1">
    <source>
        <dbReference type="SAM" id="MobiDB-lite"/>
    </source>
</evidence>
<dbReference type="Gene3D" id="3.40.50.1000">
    <property type="entry name" value="HAD superfamily/HAD-like"/>
    <property type="match status" value="2"/>
</dbReference>
<feature type="compositionally biased region" description="Acidic residues" evidence="1">
    <location>
        <begin position="392"/>
        <end position="408"/>
    </location>
</feature>
<evidence type="ECO:0000313" key="2">
    <source>
        <dbReference type="EMBL" id="KAL2074885.1"/>
    </source>
</evidence>
<name>A0ABR4CYC6_9HELO</name>
<dbReference type="EMBL" id="JAZHXI010000002">
    <property type="protein sequence ID" value="KAL2074885.1"/>
    <property type="molecule type" value="Genomic_DNA"/>
</dbReference>
<gene>
    <name evidence="2" type="ORF">VTL71DRAFT_8664</name>
</gene>
<keyword evidence="3" id="KW-1185">Reference proteome</keyword>
<dbReference type="Proteomes" id="UP001595075">
    <property type="component" value="Unassembled WGS sequence"/>
</dbReference>
<evidence type="ECO:0000313" key="3">
    <source>
        <dbReference type="Proteomes" id="UP001595075"/>
    </source>
</evidence>
<protein>
    <submittedName>
        <fullName evidence="2">Uncharacterized protein</fullName>
    </submittedName>
</protein>
<feature type="region of interest" description="Disordered" evidence="1">
    <location>
        <begin position="385"/>
        <end position="418"/>
    </location>
</feature>